<dbReference type="GeneID" id="114247091"/>
<dbReference type="GO" id="GO:0070062">
    <property type="term" value="C:extracellular exosome"/>
    <property type="evidence" value="ECO:0007669"/>
    <property type="project" value="TreeGrafter"/>
</dbReference>
<evidence type="ECO:0000313" key="3">
    <source>
        <dbReference type="RefSeq" id="XP_028035733.1"/>
    </source>
</evidence>
<dbReference type="RefSeq" id="XP_028035733.1">
    <property type="nucleotide sequence ID" value="XM_028179932.1"/>
</dbReference>
<dbReference type="GO" id="GO:0001540">
    <property type="term" value="F:amyloid-beta binding"/>
    <property type="evidence" value="ECO:0007669"/>
    <property type="project" value="TreeGrafter"/>
</dbReference>
<evidence type="ECO:0000256" key="1">
    <source>
        <dbReference type="RuleBase" id="RU367061"/>
    </source>
</evidence>
<keyword evidence="2" id="KW-1185">Reference proteome</keyword>
<evidence type="ECO:0000313" key="4">
    <source>
        <dbReference type="RefSeq" id="XP_028035734.1"/>
    </source>
</evidence>
<dbReference type="InterPro" id="IPR040145">
    <property type="entry name" value="ITM2"/>
</dbReference>
<dbReference type="PANTHER" id="PTHR10962:SF1">
    <property type="entry name" value="INTEGRAL MEMBRANE PROTEIN 2"/>
    <property type="match status" value="1"/>
</dbReference>
<keyword evidence="1" id="KW-0472">Membrane</keyword>
<dbReference type="AlphaFoldDB" id="A0A6J2K232"/>
<name>A0A6J2K232_BOMMA</name>
<keyword evidence="1" id="KW-1003">Cell membrane</keyword>
<dbReference type="GO" id="GO:0005886">
    <property type="term" value="C:plasma membrane"/>
    <property type="evidence" value="ECO:0007669"/>
    <property type="project" value="UniProtKB-UniRule"/>
</dbReference>
<dbReference type="GO" id="GO:0042985">
    <property type="term" value="P:negative regulation of amyloid precursor protein biosynthetic process"/>
    <property type="evidence" value="ECO:0007669"/>
    <property type="project" value="TreeGrafter"/>
</dbReference>
<dbReference type="KEGG" id="bman:114247091"/>
<accession>A0A6J2K232</accession>
<gene>
    <name evidence="3 4" type="primary">LOC114247091</name>
</gene>
<dbReference type="RefSeq" id="XP_028035734.1">
    <property type="nucleotide sequence ID" value="XM_028179933.1"/>
</dbReference>
<dbReference type="PANTHER" id="PTHR10962">
    <property type="entry name" value="INTEGRAL TRANSMEMBRANE PROTEIN 2"/>
    <property type="match status" value="1"/>
</dbReference>
<proteinExistence type="inferred from homology"/>
<organism evidence="2 3">
    <name type="scientific">Bombyx mandarina</name>
    <name type="common">Wild silk moth</name>
    <name type="synonym">Wild silkworm</name>
    <dbReference type="NCBI Taxonomy" id="7092"/>
    <lineage>
        <taxon>Eukaryota</taxon>
        <taxon>Metazoa</taxon>
        <taxon>Ecdysozoa</taxon>
        <taxon>Arthropoda</taxon>
        <taxon>Hexapoda</taxon>
        <taxon>Insecta</taxon>
        <taxon>Pterygota</taxon>
        <taxon>Neoptera</taxon>
        <taxon>Endopterygota</taxon>
        <taxon>Lepidoptera</taxon>
        <taxon>Glossata</taxon>
        <taxon>Ditrysia</taxon>
        <taxon>Bombycoidea</taxon>
        <taxon>Bombycidae</taxon>
        <taxon>Bombycinae</taxon>
        <taxon>Bombyx</taxon>
    </lineage>
</organism>
<keyword evidence="1" id="KW-0812">Transmembrane</keyword>
<protein>
    <recommendedName>
        <fullName evidence="1">Integral membrane protein 2</fullName>
    </recommendedName>
</protein>
<dbReference type="Proteomes" id="UP000504629">
    <property type="component" value="Unplaced"/>
</dbReference>
<comment type="similarity">
    <text evidence="1">Belongs to the ITM2 family.</text>
</comment>
<keyword evidence="1" id="KW-0735">Signal-anchor</keyword>
<keyword evidence="1" id="KW-1133">Transmembrane helix</keyword>
<comment type="subcellular location">
    <subcellularLocation>
        <location evidence="1">Membrane</location>
        <topology evidence="1">Single-pass type II membrane protein</topology>
    </subcellularLocation>
</comment>
<dbReference type="OrthoDB" id="9982095at2759"/>
<feature type="transmembrane region" description="Helical" evidence="1">
    <location>
        <begin position="50"/>
        <end position="72"/>
    </location>
</feature>
<dbReference type="SMR" id="A0A6J2K232"/>
<reference evidence="3 4" key="1">
    <citation type="submission" date="2025-04" db="UniProtKB">
        <authorList>
            <consortium name="RefSeq"/>
        </authorList>
    </citation>
    <scope>IDENTIFICATION</scope>
    <source>
        <tissue evidence="3 4">Silk gland</tissue>
    </source>
</reference>
<evidence type="ECO:0000313" key="2">
    <source>
        <dbReference type="Proteomes" id="UP000504629"/>
    </source>
</evidence>
<dbReference type="GO" id="GO:0005794">
    <property type="term" value="C:Golgi apparatus"/>
    <property type="evidence" value="ECO:0007669"/>
    <property type="project" value="TreeGrafter"/>
</dbReference>
<sequence>MTVFTKPSLNAHKPEAIADQLCEDCKQQELIDMHNIEGPYIMRKRSATMLVCMFLMALVVAATSIAGGVLLYRQYVRIGTVRRYQGFCTIPISTRDSQLMEPNFRTMPLRWSNEPDVQIVSTLDEAATDQLITALREELDIGETVEKISVIDNGRRIHFIHDFQTNTTGIIDSDRCFTMELQPELVLLPGMLASGLQRGDAFDVTRVRSSLRALLPALTDLPDGGLLLDDCNQKPVYRLEKDDQPMIRKRSVDALSHDYIHFSGRHVQEIEISNLAQLLQQEQKANQP</sequence>